<dbReference type="EMBL" id="PFLC01000033">
    <property type="protein sequence ID" value="PIY62665.1"/>
    <property type="molecule type" value="Genomic_DNA"/>
</dbReference>
<accession>A0A2M7Q9W2</accession>
<feature type="transmembrane region" description="Helical" evidence="1">
    <location>
        <begin position="80"/>
        <end position="100"/>
    </location>
</feature>
<keyword evidence="1" id="KW-0812">Transmembrane</keyword>
<feature type="transmembrane region" description="Helical" evidence="1">
    <location>
        <begin position="21"/>
        <end position="47"/>
    </location>
</feature>
<dbReference type="InterPro" id="IPR021125">
    <property type="entry name" value="DUF2127"/>
</dbReference>
<gene>
    <name evidence="2" type="ORF">COY93_02605</name>
</gene>
<sequence length="160" mass="17684">MIPFVSQKTAVDSGPHPFGRPLGLLLLVLYKGVWGLMEIVAGTFVVFSHRILSGELTEDPQDLLANWIFSHVGVAQAHRIGAVIVLLGAIKLAIAVGVWYRSWLMRNVSLVFLGVAAAFGIYEVVVSFTVFRLAALLVDLVLIYYFWRVLPRHLHDGTVS</sequence>
<feature type="transmembrane region" description="Helical" evidence="1">
    <location>
        <begin position="130"/>
        <end position="147"/>
    </location>
</feature>
<evidence type="ECO:0000313" key="2">
    <source>
        <dbReference type="EMBL" id="PIY62665.1"/>
    </source>
</evidence>
<feature type="transmembrane region" description="Helical" evidence="1">
    <location>
        <begin position="107"/>
        <end position="124"/>
    </location>
</feature>
<keyword evidence="1" id="KW-1133">Transmembrane helix</keyword>
<evidence type="ECO:0008006" key="4">
    <source>
        <dbReference type="Google" id="ProtNLM"/>
    </source>
</evidence>
<evidence type="ECO:0000313" key="3">
    <source>
        <dbReference type="Proteomes" id="UP000230973"/>
    </source>
</evidence>
<comment type="caution">
    <text evidence="2">The sequence shown here is derived from an EMBL/GenBank/DDBJ whole genome shotgun (WGS) entry which is preliminary data.</text>
</comment>
<dbReference type="AlphaFoldDB" id="A0A2M7Q9W2"/>
<keyword evidence="1" id="KW-0472">Membrane</keyword>
<reference evidence="3" key="1">
    <citation type="submission" date="2017-09" db="EMBL/GenBank/DDBJ databases">
        <title>Depth-based differentiation of microbial function through sediment-hosted aquifers and enrichment of novel symbionts in the deep terrestrial subsurface.</title>
        <authorList>
            <person name="Probst A.J."/>
            <person name="Ladd B."/>
            <person name="Jarett J.K."/>
            <person name="Geller-Mcgrath D.E."/>
            <person name="Sieber C.M.K."/>
            <person name="Emerson J.B."/>
            <person name="Anantharaman K."/>
            <person name="Thomas B.C."/>
            <person name="Malmstrom R."/>
            <person name="Stieglmeier M."/>
            <person name="Klingl A."/>
            <person name="Woyke T."/>
            <person name="Ryan C.M."/>
            <person name="Banfield J.F."/>
        </authorList>
    </citation>
    <scope>NUCLEOTIDE SEQUENCE [LARGE SCALE GENOMIC DNA]</scope>
</reference>
<evidence type="ECO:0000256" key="1">
    <source>
        <dbReference type="SAM" id="Phobius"/>
    </source>
</evidence>
<dbReference type="Pfam" id="PF09900">
    <property type="entry name" value="DUF2127"/>
    <property type="match status" value="1"/>
</dbReference>
<proteinExistence type="predicted"/>
<name>A0A2M7Q9W2_9BACT</name>
<organism evidence="2 3">
    <name type="scientific">Candidatus Uhrbacteria bacterium CG_4_10_14_0_8_um_filter_58_22</name>
    <dbReference type="NCBI Taxonomy" id="1975029"/>
    <lineage>
        <taxon>Bacteria</taxon>
        <taxon>Candidatus Uhriibacteriota</taxon>
    </lineage>
</organism>
<protein>
    <recommendedName>
        <fullName evidence="4">DUF2127 domain-containing protein</fullName>
    </recommendedName>
</protein>
<dbReference type="Proteomes" id="UP000230973">
    <property type="component" value="Unassembled WGS sequence"/>
</dbReference>